<evidence type="ECO:0000313" key="1">
    <source>
        <dbReference type="EMBL" id="KAJ9077440.1"/>
    </source>
</evidence>
<organism evidence="1 2">
    <name type="scientific">Entomophthora muscae</name>
    <dbReference type="NCBI Taxonomy" id="34485"/>
    <lineage>
        <taxon>Eukaryota</taxon>
        <taxon>Fungi</taxon>
        <taxon>Fungi incertae sedis</taxon>
        <taxon>Zoopagomycota</taxon>
        <taxon>Entomophthoromycotina</taxon>
        <taxon>Entomophthoromycetes</taxon>
        <taxon>Entomophthorales</taxon>
        <taxon>Entomophthoraceae</taxon>
        <taxon>Entomophthora</taxon>
    </lineage>
</organism>
<proteinExistence type="predicted"/>
<dbReference type="Proteomes" id="UP001165960">
    <property type="component" value="Unassembled WGS sequence"/>
</dbReference>
<reference evidence="1" key="1">
    <citation type="submission" date="2022-04" db="EMBL/GenBank/DDBJ databases">
        <title>Genome of the entomopathogenic fungus Entomophthora muscae.</title>
        <authorList>
            <person name="Elya C."/>
            <person name="Lovett B.R."/>
            <person name="Lee E."/>
            <person name="Macias A.M."/>
            <person name="Hajek A.E."/>
            <person name="De Bivort B.L."/>
            <person name="Kasson M.T."/>
            <person name="De Fine Licht H.H."/>
            <person name="Stajich J.E."/>
        </authorList>
    </citation>
    <scope>NUCLEOTIDE SEQUENCE</scope>
    <source>
        <strain evidence="1">Berkeley</strain>
    </source>
</reference>
<gene>
    <name evidence="1" type="ORF">DSO57_1016746</name>
</gene>
<evidence type="ECO:0000313" key="2">
    <source>
        <dbReference type="Proteomes" id="UP001165960"/>
    </source>
</evidence>
<comment type="caution">
    <text evidence="1">The sequence shown here is derived from an EMBL/GenBank/DDBJ whole genome shotgun (WGS) entry which is preliminary data.</text>
</comment>
<sequence>MQATRGQVVGHGRVLGAEQVSSLYPFRTFSDFNLPEDDLQVLSLFTAADFPQLSPFQQKDVLDLLDQFSDIFASGPTDYGLAKGVIHHIDTGDVPPSCAKPYRRSRVEDAQVSKELIKWVQLQSLLAACF</sequence>
<protein>
    <submittedName>
        <fullName evidence="1">Uncharacterized protein</fullName>
    </submittedName>
</protein>
<dbReference type="EMBL" id="QTSX02002198">
    <property type="protein sequence ID" value="KAJ9077440.1"/>
    <property type="molecule type" value="Genomic_DNA"/>
</dbReference>
<name>A0ACC2TRR1_9FUNG</name>
<accession>A0ACC2TRR1</accession>
<keyword evidence="2" id="KW-1185">Reference proteome</keyword>